<keyword evidence="3 6" id="KW-1133">Transmembrane helix</keyword>
<evidence type="ECO:0000313" key="7">
    <source>
        <dbReference type="EMBL" id="KAJ3587446.1"/>
    </source>
</evidence>
<evidence type="ECO:0000256" key="4">
    <source>
        <dbReference type="ARBA" id="ARBA00023136"/>
    </source>
</evidence>
<keyword evidence="8" id="KW-1185">Reference proteome</keyword>
<feature type="transmembrane region" description="Helical" evidence="6">
    <location>
        <begin position="133"/>
        <end position="150"/>
    </location>
</feature>
<dbReference type="EMBL" id="JANIIK010000116">
    <property type="protein sequence ID" value="KAJ3587446.1"/>
    <property type="molecule type" value="Genomic_DNA"/>
</dbReference>
<evidence type="ECO:0000256" key="6">
    <source>
        <dbReference type="SAM" id="Phobius"/>
    </source>
</evidence>
<dbReference type="GO" id="GO:0016020">
    <property type="term" value="C:membrane"/>
    <property type="evidence" value="ECO:0007669"/>
    <property type="project" value="UniProtKB-SubCell"/>
</dbReference>
<evidence type="ECO:0000256" key="1">
    <source>
        <dbReference type="ARBA" id="ARBA00004141"/>
    </source>
</evidence>
<evidence type="ECO:0000256" key="3">
    <source>
        <dbReference type="ARBA" id="ARBA00022989"/>
    </source>
</evidence>
<dbReference type="Pfam" id="PF04103">
    <property type="entry name" value="CD20"/>
    <property type="match status" value="1"/>
</dbReference>
<keyword evidence="4 6" id="KW-0472">Membrane</keyword>
<evidence type="ECO:0000256" key="2">
    <source>
        <dbReference type="ARBA" id="ARBA00022692"/>
    </source>
</evidence>
<feature type="region of interest" description="Disordered" evidence="5">
    <location>
        <begin position="195"/>
        <end position="224"/>
    </location>
</feature>
<proteinExistence type="predicted"/>
<dbReference type="AlphaFoldDB" id="A0A9Q0DGY3"/>
<dbReference type="InterPro" id="IPR007237">
    <property type="entry name" value="CD20-like"/>
</dbReference>
<protein>
    <submittedName>
        <fullName evidence="7">Uncharacterized protein</fullName>
    </submittedName>
</protein>
<feature type="transmembrane region" description="Helical" evidence="6">
    <location>
        <begin position="49"/>
        <end position="67"/>
    </location>
</feature>
<comment type="subcellular location">
    <subcellularLocation>
        <location evidence="1">Membrane</location>
        <topology evidence="1">Multi-pass membrane protein</topology>
    </subcellularLocation>
</comment>
<sequence>MDRYRYLVFNQRHVVVVGVLQVACGALCVISGLIDAAFRKNTSLSLTRAPIWGGMILASPGALAMCASQRKHPVLLCAMVIAAMVSWVAAVSVSAYSGLTLTYGQEDEDVFHQHSSAKVTFLLQRTVKGANCTILLCCVLSLLLSSLVAFKGCRSLPFLACYDARTGLETLVPQCDDTNLEFTWQAGGDDGLFNSPGQITSPTHPSTEQCEVEAPSKLPPYSSH</sequence>
<feature type="transmembrane region" description="Helical" evidence="6">
    <location>
        <begin position="12"/>
        <end position="34"/>
    </location>
</feature>
<feature type="transmembrane region" description="Helical" evidence="6">
    <location>
        <begin position="74"/>
        <end position="96"/>
    </location>
</feature>
<accession>A0A9Q0DGY3</accession>
<feature type="compositionally biased region" description="Polar residues" evidence="5">
    <location>
        <begin position="195"/>
        <end position="209"/>
    </location>
</feature>
<comment type="caution">
    <text evidence="7">The sequence shown here is derived from an EMBL/GenBank/DDBJ whole genome shotgun (WGS) entry which is preliminary data.</text>
</comment>
<organism evidence="7 8">
    <name type="scientific">Muraenolepis orangiensis</name>
    <name type="common">Patagonian moray cod</name>
    <dbReference type="NCBI Taxonomy" id="630683"/>
    <lineage>
        <taxon>Eukaryota</taxon>
        <taxon>Metazoa</taxon>
        <taxon>Chordata</taxon>
        <taxon>Craniata</taxon>
        <taxon>Vertebrata</taxon>
        <taxon>Euteleostomi</taxon>
        <taxon>Actinopterygii</taxon>
        <taxon>Neopterygii</taxon>
        <taxon>Teleostei</taxon>
        <taxon>Neoteleostei</taxon>
        <taxon>Acanthomorphata</taxon>
        <taxon>Zeiogadaria</taxon>
        <taxon>Gadariae</taxon>
        <taxon>Gadiformes</taxon>
        <taxon>Muraenolepidoidei</taxon>
        <taxon>Muraenolepididae</taxon>
        <taxon>Muraenolepis</taxon>
    </lineage>
</organism>
<dbReference type="OrthoDB" id="9878438at2759"/>
<dbReference type="Proteomes" id="UP001148018">
    <property type="component" value="Unassembled WGS sequence"/>
</dbReference>
<name>A0A9Q0DGY3_9TELE</name>
<evidence type="ECO:0000256" key="5">
    <source>
        <dbReference type="SAM" id="MobiDB-lite"/>
    </source>
</evidence>
<keyword evidence="2 6" id="KW-0812">Transmembrane</keyword>
<gene>
    <name evidence="7" type="ORF">NHX12_011043</name>
</gene>
<evidence type="ECO:0000313" key="8">
    <source>
        <dbReference type="Proteomes" id="UP001148018"/>
    </source>
</evidence>
<reference evidence="7" key="1">
    <citation type="submission" date="2022-07" db="EMBL/GenBank/DDBJ databases">
        <title>Chromosome-level genome of Muraenolepis orangiensis.</title>
        <authorList>
            <person name="Kim J."/>
        </authorList>
    </citation>
    <scope>NUCLEOTIDE SEQUENCE</scope>
    <source>
        <strain evidence="7">KU_S4_2022</strain>
        <tissue evidence="7">Muscle</tissue>
    </source>
</reference>